<evidence type="ECO:0000256" key="1">
    <source>
        <dbReference type="SAM" id="SignalP"/>
    </source>
</evidence>
<gene>
    <name evidence="2" type="ORF">DY000_02011882</name>
</gene>
<proteinExistence type="predicted"/>
<evidence type="ECO:0000313" key="2">
    <source>
        <dbReference type="EMBL" id="KAF3567803.1"/>
    </source>
</evidence>
<accession>A0ABQ7D5Y3</accession>
<name>A0ABQ7D5Y3_BRACR</name>
<keyword evidence="1" id="KW-0732">Signal</keyword>
<organism evidence="2 3">
    <name type="scientific">Brassica cretica</name>
    <name type="common">Mustard</name>
    <dbReference type="NCBI Taxonomy" id="69181"/>
    <lineage>
        <taxon>Eukaryota</taxon>
        <taxon>Viridiplantae</taxon>
        <taxon>Streptophyta</taxon>
        <taxon>Embryophyta</taxon>
        <taxon>Tracheophyta</taxon>
        <taxon>Spermatophyta</taxon>
        <taxon>Magnoliopsida</taxon>
        <taxon>eudicotyledons</taxon>
        <taxon>Gunneridae</taxon>
        <taxon>Pentapetalae</taxon>
        <taxon>rosids</taxon>
        <taxon>malvids</taxon>
        <taxon>Brassicales</taxon>
        <taxon>Brassicaceae</taxon>
        <taxon>Brassiceae</taxon>
        <taxon>Brassica</taxon>
    </lineage>
</organism>
<dbReference type="EMBL" id="QGKV02000759">
    <property type="protein sequence ID" value="KAF3567803.1"/>
    <property type="molecule type" value="Genomic_DNA"/>
</dbReference>
<dbReference type="PROSITE" id="PS51257">
    <property type="entry name" value="PROKAR_LIPOPROTEIN"/>
    <property type="match status" value="1"/>
</dbReference>
<evidence type="ECO:0000313" key="3">
    <source>
        <dbReference type="Proteomes" id="UP000266723"/>
    </source>
</evidence>
<protein>
    <submittedName>
        <fullName evidence="2">Uncharacterized protein</fullName>
    </submittedName>
</protein>
<sequence>MKLHGLALIGYLIAVVSCKAIEECQENEPFTCRNTDQWKGAEDVVLTFGMASLTDTQPVPCDQTKTRSHFYEYSPSKSSEMLEVV</sequence>
<keyword evidence="3" id="KW-1185">Reference proteome</keyword>
<feature type="chain" id="PRO_5046263953" evidence="1">
    <location>
        <begin position="19"/>
        <end position="85"/>
    </location>
</feature>
<comment type="caution">
    <text evidence="2">The sequence shown here is derived from an EMBL/GenBank/DDBJ whole genome shotgun (WGS) entry which is preliminary data.</text>
</comment>
<reference evidence="2 3" key="1">
    <citation type="journal article" date="2020" name="BMC Genomics">
        <title>Intraspecific diversification of the crop wild relative Brassica cretica Lam. using demographic model selection.</title>
        <authorList>
            <person name="Kioukis A."/>
            <person name="Michalopoulou V.A."/>
            <person name="Briers L."/>
            <person name="Pirintsos S."/>
            <person name="Studholme D.J."/>
            <person name="Pavlidis P."/>
            <person name="Sarris P.F."/>
        </authorList>
    </citation>
    <scope>NUCLEOTIDE SEQUENCE [LARGE SCALE GENOMIC DNA]</scope>
    <source>
        <strain evidence="3">cv. PFS-1207/04</strain>
    </source>
</reference>
<feature type="signal peptide" evidence="1">
    <location>
        <begin position="1"/>
        <end position="18"/>
    </location>
</feature>
<dbReference type="Proteomes" id="UP000266723">
    <property type="component" value="Unassembled WGS sequence"/>
</dbReference>